<reference evidence="1" key="1">
    <citation type="submission" date="2018-11" db="EMBL/GenBank/DDBJ databases">
        <authorList>
            <consortium name="Pathogen Informatics"/>
        </authorList>
    </citation>
    <scope>NUCLEOTIDE SEQUENCE</scope>
</reference>
<keyword evidence="2" id="KW-1185">Reference proteome</keyword>
<comment type="caution">
    <text evidence="1">The sequence shown here is derived from an EMBL/GenBank/DDBJ whole genome shotgun (WGS) entry which is preliminary data.</text>
</comment>
<sequence>MTVNQLLETREQLATMLAFMTMELEERRRRVLAAALAARGAAISRRRLYENLNPTSFTATQHAGETQPLRWSNFISNPSSPLLSSSYVVASTSRVSSRYPLNDDEARVDNLDEIPAVVGEARATSLLERLRLLTASESLATETNSDVELDSILSPHASRLTGELEAQQTSNTRIHSRSLQPTSVCPVDYLNYQSPLPSSLFRDFIHNTRQPDIGSSDDENEDDD</sequence>
<name>A0A3S5B098_9PLAT</name>
<dbReference type="AlphaFoldDB" id="A0A3S5B098"/>
<accession>A0A3S5B098</accession>
<evidence type="ECO:0000313" key="1">
    <source>
        <dbReference type="EMBL" id="VEL36767.1"/>
    </source>
</evidence>
<protein>
    <submittedName>
        <fullName evidence="1">Uncharacterized protein</fullName>
    </submittedName>
</protein>
<organism evidence="1 2">
    <name type="scientific">Protopolystoma xenopodis</name>
    <dbReference type="NCBI Taxonomy" id="117903"/>
    <lineage>
        <taxon>Eukaryota</taxon>
        <taxon>Metazoa</taxon>
        <taxon>Spiralia</taxon>
        <taxon>Lophotrochozoa</taxon>
        <taxon>Platyhelminthes</taxon>
        <taxon>Monogenea</taxon>
        <taxon>Polyopisthocotylea</taxon>
        <taxon>Polystomatidea</taxon>
        <taxon>Polystomatidae</taxon>
        <taxon>Protopolystoma</taxon>
    </lineage>
</organism>
<dbReference type="Proteomes" id="UP000784294">
    <property type="component" value="Unassembled WGS sequence"/>
</dbReference>
<evidence type="ECO:0000313" key="2">
    <source>
        <dbReference type="Proteomes" id="UP000784294"/>
    </source>
</evidence>
<proteinExistence type="predicted"/>
<gene>
    <name evidence="1" type="ORF">PXEA_LOCUS30207</name>
</gene>
<dbReference type="EMBL" id="CAAALY010253120">
    <property type="protein sequence ID" value="VEL36767.1"/>
    <property type="molecule type" value="Genomic_DNA"/>
</dbReference>